<proteinExistence type="inferred from homology"/>
<dbReference type="Gene3D" id="3.90.1720.10">
    <property type="entry name" value="endopeptidase domain like (from Nostoc punctiforme)"/>
    <property type="match status" value="1"/>
</dbReference>
<evidence type="ECO:0000256" key="4">
    <source>
        <dbReference type="ARBA" id="ARBA00022807"/>
    </source>
</evidence>
<dbReference type="Pfam" id="PF00877">
    <property type="entry name" value="NLPC_P60"/>
    <property type="match status" value="1"/>
</dbReference>
<evidence type="ECO:0000313" key="7">
    <source>
        <dbReference type="Proteomes" id="UP001157069"/>
    </source>
</evidence>
<dbReference type="Proteomes" id="UP001157069">
    <property type="component" value="Unassembled WGS sequence"/>
</dbReference>
<feature type="domain" description="NlpC/P60" evidence="5">
    <location>
        <begin position="125"/>
        <end position="242"/>
    </location>
</feature>
<evidence type="ECO:0000313" key="6">
    <source>
        <dbReference type="EMBL" id="GMA91406.1"/>
    </source>
</evidence>
<evidence type="ECO:0000256" key="1">
    <source>
        <dbReference type="ARBA" id="ARBA00007074"/>
    </source>
</evidence>
<dbReference type="InterPro" id="IPR000064">
    <property type="entry name" value="NLP_P60_dom"/>
</dbReference>
<dbReference type="EMBL" id="BSVA01000001">
    <property type="protein sequence ID" value="GMA91406.1"/>
    <property type="molecule type" value="Genomic_DNA"/>
</dbReference>
<keyword evidence="2" id="KW-0645">Protease</keyword>
<accession>A0ABQ6JSX6</accession>
<dbReference type="SUPFAM" id="SSF54001">
    <property type="entry name" value="Cysteine proteinases"/>
    <property type="match status" value="1"/>
</dbReference>
<comment type="similarity">
    <text evidence="1">Belongs to the peptidase C40 family.</text>
</comment>
<keyword evidence="7" id="KW-1185">Reference proteome</keyword>
<evidence type="ECO:0000256" key="3">
    <source>
        <dbReference type="ARBA" id="ARBA00022801"/>
    </source>
</evidence>
<reference evidence="7" key="1">
    <citation type="journal article" date="2019" name="Int. J. Syst. Evol. Microbiol.">
        <title>The Global Catalogue of Microorganisms (GCM) 10K type strain sequencing project: providing services to taxonomists for standard genome sequencing and annotation.</title>
        <authorList>
            <consortium name="The Broad Institute Genomics Platform"/>
            <consortium name="The Broad Institute Genome Sequencing Center for Infectious Disease"/>
            <person name="Wu L."/>
            <person name="Ma J."/>
        </authorList>
    </citation>
    <scope>NUCLEOTIDE SEQUENCE [LARGE SCALE GENOMIC DNA]</scope>
    <source>
        <strain evidence="7">NBRC 108755</strain>
    </source>
</reference>
<evidence type="ECO:0000259" key="5">
    <source>
        <dbReference type="PROSITE" id="PS51935"/>
    </source>
</evidence>
<name>A0ABQ6JSX6_9MICO</name>
<dbReference type="InterPro" id="IPR051794">
    <property type="entry name" value="PG_Endopeptidase_C40"/>
</dbReference>
<dbReference type="PANTHER" id="PTHR47359:SF3">
    <property type="entry name" value="NLP_P60 DOMAIN-CONTAINING PROTEIN-RELATED"/>
    <property type="match status" value="1"/>
</dbReference>
<dbReference type="InterPro" id="IPR038765">
    <property type="entry name" value="Papain-like_cys_pep_sf"/>
</dbReference>
<dbReference type="PANTHER" id="PTHR47359">
    <property type="entry name" value="PEPTIDOGLYCAN DL-ENDOPEPTIDASE CWLO"/>
    <property type="match status" value="1"/>
</dbReference>
<dbReference type="PROSITE" id="PS51935">
    <property type="entry name" value="NLPC_P60"/>
    <property type="match status" value="1"/>
</dbReference>
<gene>
    <name evidence="6" type="ORF">GCM10025869_19350</name>
</gene>
<sequence length="242" mass="25134">MSANPNRRPTQPAARSVLGSLRNASIVALVVPALFATVALPASAYAPASDDTASDGAARLSAIEQLRQDKAQDVAVASVALAPQSRDGYDITSAAELRRAQQRAALAAYSGPTVREYLANPPYPSFDLNQVVQVGLQYQGVPYVFGGASPAGFDCSGFVMFVYAQFGIALPHSSSAQGRGVGGGHLISRADALPGDIVVMDGGGHSGIFMGGNTMVHAPKPGGVVEVHPIWDPNAWFVRYGI</sequence>
<comment type="caution">
    <text evidence="6">The sequence shown here is derived from an EMBL/GenBank/DDBJ whole genome shotgun (WGS) entry which is preliminary data.</text>
</comment>
<keyword evidence="3" id="KW-0378">Hydrolase</keyword>
<evidence type="ECO:0000256" key="2">
    <source>
        <dbReference type="ARBA" id="ARBA00022670"/>
    </source>
</evidence>
<keyword evidence="4" id="KW-0788">Thiol protease</keyword>
<organism evidence="6 7">
    <name type="scientific">Homoserinibacter gongjuensis</name>
    <dbReference type="NCBI Taxonomy" id="1162968"/>
    <lineage>
        <taxon>Bacteria</taxon>
        <taxon>Bacillati</taxon>
        <taxon>Actinomycetota</taxon>
        <taxon>Actinomycetes</taxon>
        <taxon>Micrococcales</taxon>
        <taxon>Microbacteriaceae</taxon>
        <taxon>Homoserinibacter</taxon>
    </lineage>
</organism>
<protein>
    <recommendedName>
        <fullName evidence="5">NlpC/P60 domain-containing protein</fullName>
    </recommendedName>
</protein>